<proteinExistence type="predicted"/>
<evidence type="ECO:0000256" key="4">
    <source>
        <dbReference type="PROSITE-ProRule" id="PRU00335"/>
    </source>
</evidence>
<dbReference type="OrthoDB" id="3819648at2"/>
<dbReference type="InterPro" id="IPR009057">
    <property type="entry name" value="Homeodomain-like_sf"/>
</dbReference>
<organism evidence="6 7">
    <name type="scientific">Glycomyces paridis</name>
    <dbReference type="NCBI Taxonomy" id="2126555"/>
    <lineage>
        <taxon>Bacteria</taxon>
        <taxon>Bacillati</taxon>
        <taxon>Actinomycetota</taxon>
        <taxon>Actinomycetes</taxon>
        <taxon>Glycomycetales</taxon>
        <taxon>Glycomycetaceae</taxon>
        <taxon>Glycomyces</taxon>
    </lineage>
</organism>
<protein>
    <submittedName>
        <fullName evidence="6">TetR/AcrR family transcriptional regulator</fullName>
    </submittedName>
</protein>
<dbReference type="Gene3D" id="1.10.357.10">
    <property type="entry name" value="Tetracycline Repressor, domain 2"/>
    <property type="match status" value="1"/>
</dbReference>
<evidence type="ECO:0000313" key="7">
    <source>
        <dbReference type="Proteomes" id="UP000305792"/>
    </source>
</evidence>
<evidence type="ECO:0000259" key="5">
    <source>
        <dbReference type="PROSITE" id="PS50977"/>
    </source>
</evidence>
<dbReference type="Pfam" id="PF00440">
    <property type="entry name" value="TetR_N"/>
    <property type="match status" value="1"/>
</dbReference>
<accession>A0A4S8PJ34</accession>
<name>A0A4S8PJ34_9ACTN</name>
<dbReference type="GO" id="GO:0045892">
    <property type="term" value="P:negative regulation of DNA-templated transcription"/>
    <property type="evidence" value="ECO:0007669"/>
    <property type="project" value="InterPro"/>
</dbReference>
<dbReference type="GO" id="GO:0000976">
    <property type="term" value="F:transcription cis-regulatory region binding"/>
    <property type="evidence" value="ECO:0007669"/>
    <property type="project" value="TreeGrafter"/>
</dbReference>
<dbReference type="InterPro" id="IPR050109">
    <property type="entry name" value="HTH-type_TetR-like_transc_reg"/>
</dbReference>
<dbReference type="Proteomes" id="UP000305792">
    <property type="component" value="Unassembled WGS sequence"/>
</dbReference>
<dbReference type="InterPro" id="IPR004111">
    <property type="entry name" value="Repressor_TetR_C"/>
</dbReference>
<dbReference type="SUPFAM" id="SSF46689">
    <property type="entry name" value="Homeodomain-like"/>
    <property type="match status" value="1"/>
</dbReference>
<gene>
    <name evidence="6" type="ORF">E9998_06400</name>
</gene>
<comment type="caution">
    <text evidence="6">The sequence shown here is derived from an EMBL/GenBank/DDBJ whole genome shotgun (WGS) entry which is preliminary data.</text>
</comment>
<dbReference type="SUPFAM" id="SSF48498">
    <property type="entry name" value="Tetracyclin repressor-like, C-terminal domain"/>
    <property type="match status" value="1"/>
</dbReference>
<dbReference type="RefSeq" id="WP_136528884.1">
    <property type="nucleotide sequence ID" value="NZ_STGX01000004.1"/>
</dbReference>
<dbReference type="GO" id="GO:0003700">
    <property type="term" value="F:DNA-binding transcription factor activity"/>
    <property type="evidence" value="ECO:0007669"/>
    <property type="project" value="TreeGrafter"/>
</dbReference>
<dbReference type="PANTHER" id="PTHR30055:SF151">
    <property type="entry name" value="TRANSCRIPTIONAL REGULATORY PROTEIN"/>
    <property type="match status" value="1"/>
</dbReference>
<keyword evidence="2 4" id="KW-0238">DNA-binding</keyword>
<feature type="DNA-binding region" description="H-T-H motif" evidence="4">
    <location>
        <begin position="35"/>
        <end position="54"/>
    </location>
</feature>
<evidence type="ECO:0000313" key="6">
    <source>
        <dbReference type="EMBL" id="THV30011.1"/>
    </source>
</evidence>
<evidence type="ECO:0000256" key="3">
    <source>
        <dbReference type="ARBA" id="ARBA00023163"/>
    </source>
</evidence>
<feature type="domain" description="HTH tetR-type" evidence="5">
    <location>
        <begin position="12"/>
        <end position="72"/>
    </location>
</feature>
<dbReference type="Pfam" id="PF02909">
    <property type="entry name" value="TetR_C_1"/>
    <property type="match status" value="1"/>
</dbReference>
<dbReference type="EMBL" id="STGX01000004">
    <property type="protein sequence ID" value="THV30011.1"/>
    <property type="molecule type" value="Genomic_DNA"/>
</dbReference>
<keyword evidence="1" id="KW-0805">Transcription regulation</keyword>
<evidence type="ECO:0000256" key="1">
    <source>
        <dbReference type="ARBA" id="ARBA00023015"/>
    </source>
</evidence>
<sequence length="208" mass="22657">MTANRTRGQKAGLTRGAVLDGAVRLVDREGLGKLSMRRLGAEVDVEAMTLYNYFANKDALLDGLVEHLFSRATLALADTGTWRERMRDYAHALRKTLVEHPNLVPLVVSRPAVTPESLRVMEDGLAVLREAGFPARTALDLVYSLNEYVIGHMATAPREGTAPAQEDHFAAIDPDAFPLIAEALGSPRGEGERFDRAVDAMLQGFAEG</sequence>
<dbReference type="InterPro" id="IPR036271">
    <property type="entry name" value="Tet_transcr_reg_TetR-rel_C_sf"/>
</dbReference>
<dbReference type="AlphaFoldDB" id="A0A4S8PJ34"/>
<dbReference type="PROSITE" id="PS50977">
    <property type="entry name" value="HTH_TETR_2"/>
    <property type="match status" value="1"/>
</dbReference>
<reference evidence="6 7" key="1">
    <citation type="journal article" date="2018" name="Int. J. Syst. Evol. Microbiol.">
        <title>Glycomyces paridis sp. nov., isolated from the medicinal plant Paris polyphylla.</title>
        <authorList>
            <person name="Fang X.M."/>
            <person name="Bai J.L."/>
            <person name="Su J."/>
            <person name="Zhao L.L."/>
            <person name="Liu H.Y."/>
            <person name="Ma B.P."/>
            <person name="Zhang Y.Q."/>
            <person name="Yu L.Y."/>
        </authorList>
    </citation>
    <scope>NUCLEOTIDE SEQUENCE [LARGE SCALE GENOMIC DNA]</scope>
    <source>
        <strain evidence="6 7">CPCC 204357</strain>
    </source>
</reference>
<dbReference type="PANTHER" id="PTHR30055">
    <property type="entry name" value="HTH-TYPE TRANSCRIPTIONAL REGULATOR RUTR"/>
    <property type="match status" value="1"/>
</dbReference>
<dbReference type="PRINTS" id="PR00455">
    <property type="entry name" value="HTHTETR"/>
</dbReference>
<dbReference type="InterPro" id="IPR001647">
    <property type="entry name" value="HTH_TetR"/>
</dbReference>
<keyword evidence="3" id="KW-0804">Transcription</keyword>
<evidence type="ECO:0000256" key="2">
    <source>
        <dbReference type="ARBA" id="ARBA00023125"/>
    </source>
</evidence>
<keyword evidence="7" id="KW-1185">Reference proteome</keyword>